<evidence type="ECO:0000313" key="1">
    <source>
        <dbReference type="EMBL" id="CAF3595505.1"/>
    </source>
</evidence>
<accession>A0A818MVL3</accession>
<evidence type="ECO:0000313" key="2">
    <source>
        <dbReference type="Proteomes" id="UP000663865"/>
    </source>
</evidence>
<proteinExistence type="predicted"/>
<organism evidence="1 2">
    <name type="scientific">Rotaria socialis</name>
    <dbReference type="NCBI Taxonomy" id="392032"/>
    <lineage>
        <taxon>Eukaryota</taxon>
        <taxon>Metazoa</taxon>
        <taxon>Spiralia</taxon>
        <taxon>Gnathifera</taxon>
        <taxon>Rotifera</taxon>
        <taxon>Eurotatoria</taxon>
        <taxon>Bdelloidea</taxon>
        <taxon>Philodinida</taxon>
        <taxon>Philodinidae</taxon>
        <taxon>Rotaria</taxon>
    </lineage>
</organism>
<dbReference type="EMBL" id="CAJNYV010003682">
    <property type="protein sequence ID" value="CAF3595505.1"/>
    <property type="molecule type" value="Genomic_DNA"/>
</dbReference>
<dbReference type="AlphaFoldDB" id="A0A818MVL3"/>
<reference evidence="1" key="1">
    <citation type="submission" date="2021-02" db="EMBL/GenBank/DDBJ databases">
        <authorList>
            <person name="Nowell W R."/>
        </authorList>
    </citation>
    <scope>NUCLEOTIDE SEQUENCE</scope>
</reference>
<name>A0A818MVL3_9BILA</name>
<protein>
    <submittedName>
        <fullName evidence="1">Uncharacterized protein</fullName>
    </submittedName>
</protein>
<dbReference type="Proteomes" id="UP000663865">
    <property type="component" value="Unassembled WGS sequence"/>
</dbReference>
<sequence>MKTTVDTVVFYLIIFQTIQRYECLHCYACNGKDECGISFSSNSSTIKRVESKGDDFLDVCTISVNSEGITTRGLILSPVCHSSANQFCCKEDWCNSLPAPPLPALTSRTCRIDRCLGTNNACDSISNIATLSSATESCTGALAESEQTVMMTYKKKCTPGQYAATQDGSFTLAPYFCCNSPECNQQRVPPKLAIQCYTCDSRVTGLTGCSTFDLSSPHVYESGSSDSDEACATIIGLTGKDSFTNVTYPTFFIRTFIQHCKNQSLGNISYGGATFQGRINCCWKNHCNIERACHEFMTMRNIDRGKPVTARSEPGATTRMPEASKRLRGIAETMYQIVKIIPRVPKTLPDVADSMAGVLRGTPQVPEHIP</sequence>
<comment type="caution">
    <text evidence="1">The sequence shown here is derived from an EMBL/GenBank/DDBJ whole genome shotgun (WGS) entry which is preliminary data.</text>
</comment>
<gene>
    <name evidence="1" type="ORF">KIK155_LOCUS20651</name>
</gene>